<dbReference type="Proteomes" id="UP001166052">
    <property type="component" value="Unassembled WGS sequence"/>
</dbReference>
<evidence type="ECO:0000256" key="4">
    <source>
        <dbReference type="SAM" id="MobiDB-lite"/>
    </source>
</evidence>
<evidence type="ECO:0000259" key="5">
    <source>
        <dbReference type="PROSITE" id="PS51842"/>
    </source>
</evidence>
<organism evidence="6 7">
    <name type="scientific">Polypterus senegalus</name>
    <name type="common">Senegal bichir</name>
    <dbReference type="NCBI Taxonomy" id="55291"/>
    <lineage>
        <taxon>Eukaryota</taxon>
        <taxon>Metazoa</taxon>
        <taxon>Chordata</taxon>
        <taxon>Craniata</taxon>
        <taxon>Vertebrata</taxon>
        <taxon>Euteleostomi</taxon>
        <taxon>Actinopterygii</taxon>
        <taxon>Polypteriformes</taxon>
        <taxon>Polypteridae</taxon>
        <taxon>Polypterus</taxon>
    </lineage>
</organism>
<dbReference type="Gene3D" id="1.20.5.1160">
    <property type="entry name" value="Vasodilator-stimulated phosphoprotein"/>
    <property type="match status" value="1"/>
</dbReference>
<proteinExistence type="predicted"/>
<evidence type="ECO:0000313" key="7">
    <source>
        <dbReference type="Proteomes" id="UP001166052"/>
    </source>
</evidence>
<sequence length="232" mass="25776">MPLPRRRSSFFGQQVQPPQPECPSMGSRRVSVGSSSGISARAPGVYVGIVPTSGAVGLTTRVSRRALCISSVVLQGLRSSTSATVSQGMERSHSPAFESLNGCLLEYMEKVRALEQVNRELEEEIRVYLDKKASDAGGWGTLRQDWEDIYRQTSLPQTTLKDAEVCLFRCKCPTKYENEQPFRKAIEDEINCLYKVIDDANLTKMDLESQIDNLREELSVLAKGHEEVSAEA</sequence>
<evidence type="ECO:0000313" key="6">
    <source>
        <dbReference type="EMBL" id="MBN3291541.1"/>
    </source>
</evidence>
<feature type="region of interest" description="Disordered" evidence="4">
    <location>
        <begin position="1"/>
        <end position="34"/>
    </location>
</feature>
<keyword evidence="1" id="KW-0403">Intermediate filament</keyword>
<evidence type="ECO:0000256" key="2">
    <source>
        <dbReference type="ARBA" id="ARBA00023054"/>
    </source>
</evidence>
<accession>A0ABS2YXP1</accession>
<dbReference type="Pfam" id="PF00038">
    <property type="entry name" value="Filament"/>
    <property type="match status" value="1"/>
</dbReference>
<keyword evidence="7" id="KW-1185">Reference proteome</keyword>
<comment type="caution">
    <text evidence="6">The sequence shown here is derived from an EMBL/GenBank/DDBJ whole genome shotgun (WGS) entry which is preliminary data.</text>
</comment>
<dbReference type="EMBL" id="JAAWVN010013085">
    <property type="protein sequence ID" value="MBN3291541.1"/>
    <property type="molecule type" value="Genomic_DNA"/>
</dbReference>
<feature type="coiled-coil region" evidence="3">
    <location>
        <begin position="104"/>
        <end position="131"/>
    </location>
</feature>
<protein>
    <submittedName>
        <fullName evidence="6">BFSP2 protein</fullName>
    </submittedName>
</protein>
<feature type="non-terminal residue" evidence="6">
    <location>
        <position position="1"/>
    </location>
</feature>
<reference evidence="6" key="1">
    <citation type="journal article" date="2021" name="Cell">
        <title>Tracing the genetic footprints of vertebrate landing in non-teleost ray-finned fishes.</title>
        <authorList>
            <person name="Bi X."/>
            <person name="Wang K."/>
            <person name="Yang L."/>
            <person name="Pan H."/>
            <person name="Jiang H."/>
            <person name="Wei Q."/>
            <person name="Fang M."/>
            <person name="Yu H."/>
            <person name="Zhu C."/>
            <person name="Cai Y."/>
            <person name="He Y."/>
            <person name="Gan X."/>
            <person name="Zeng H."/>
            <person name="Yu D."/>
            <person name="Zhu Y."/>
            <person name="Jiang H."/>
            <person name="Qiu Q."/>
            <person name="Yang H."/>
            <person name="Zhang Y.E."/>
            <person name="Wang W."/>
            <person name="Zhu M."/>
            <person name="He S."/>
            <person name="Zhang G."/>
        </authorList>
    </citation>
    <scope>NUCLEOTIDE SEQUENCE</scope>
    <source>
        <strain evidence="6">Bchr_001</strain>
    </source>
</reference>
<evidence type="ECO:0000256" key="3">
    <source>
        <dbReference type="SAM" id="Coils"/>
    </source>
</evidence>
<dbReference type="PANTHER" id="PTHR23239:SF32">
    <property type="entry name" value="PHAKININ"/>
    <property type="match status" value="1"/>
</dbReference>
<dbReference type="InterPro" id="IPR039008">
    <property type="entry name" value="IF_rod_dom"/>
</dbReference>
<gene>
    <name evidence="6" type="primary">Bfsp2_1</name>
    <name evidence="6" type="ORF">GTO92_0000845</name>
</gene>
<feature type="coiled-coil region" evidence="3">
    <location>
        <begin position="197"/>
        <end position="231"/>
    </location>
</feature>
<dbReference type="PANTHER" id="PTHR23239">
    <property type="entry name" value="INTERMEDIATE FILAMENT"/>
    <property type="match status" value="1"/>
</dbReference>
<feature type="domain" description="IF rod" evidence="5">
    <location>
        <begin position="93"/>
        <end position="232"/>
    </location>
</feature>
<evidence type="ECO:0000256" key="1">
    <source>
        <dbReference type="ARBA" id="ARBA00022754"/>
    </source>
</evidence>
<dbReference type="PROSITE" id="PS51842">
    <property type="entry name" value="IF_ROD_2"/>
    <property type="match status" value="1"/>
</dbReference>
<feature type="compositionally biased region" description="Low complexity" evidence="4">
    <location>
        <begin position="24"/>
        <end position="34"/>
    </location>
</feature>
<name>A0ABS2YXP1_POLSE</name>
<dbReference type="InterPro" id="IPR002957">
    <property type="entry name" value="Keratin_I"/>
</dbReference>
<keyword evidence="2 3" id="KW-0175">Coiled coil</keyword>
<feature type="non-terminal residue" evidence="6">
    <location>
        <position position="232"/>
    </location>
</feature>